<dbReference type="InterPro" id="IPR041589">
    <property type="entry name" value="DNAH3_AAA_lid_1"/>
</dbReference>
<dbReference type="PANTHER" id="PTHR22878">
    <property type="entry name" value="DYNEIN HEAVY CHAIN 6, AXONEMAL-LIKE-RELATED"/>
    <property type="match status" value="1"/>
</dbReference>
<accession>A0A3S5B6X1</accession>
<protein>
    <recommendedName>
        <fullName evidence="1">Dynein heavy chain 3 AAA+ lid domain-containing protein</fullName>
    </recommendedName>
</protein>
<dbReference type="Gene3D" id="1.20.920.30">
    <property type="match status" value="1"/>
</dbReference>
<dbReference type="Proteomes" id="UP000784294">
    <property type="component" value="Unassembled WGS sequence"/>
</dbReference>
<dbReference type="AlphaFoldDB" id="A0A3S5B6X1"/>
<evidence type="ECO:0000313" key="3">
    <source>
        <dbReference type="Proteomes" id="UP000784294"/>
    </source>
</evidence>
<dbReference type="InterPro" id="IPR026983">
    <property type="entry name" value="DHC"/>
</dbReference>
<dbReference type="PANTHER" id="PTHR22878:SF68">
    <property type="entry name" value="DYNEIN HEAVY CHAIN 6, AXONEMAL-LIKE"/>
    <property type="match status" value="1"/>
</dbReference>
<dbReference type="GO" id="GO:0051959">
    <property type="term" value="F:dynein light intermediate chain binding"/>
    <property type="evidence" value="ECO:0007669"/>
    <property type="project" value="InterPro"/>
</dbReference>
<comment type="caution">
    <text evidence="2">The sequence shown here is derived from an EMBL/GenBank/DDBJ whole genome shotgun (WGS) entry which is preliminary data.</text>
</comment>
<gene>
    <name evidence="2" type="ORF">PXEA_LOCUS8249</name>
</gene>
<proteinExistence type="predicted"/>
<name>A0A3S5B6X1_9PLAT</name>
<evidence type="ECO:0000259" key="1">
    <source>
        <dbReference type="Pfam" id="PF17857"/>
    </source>
</evidence>
<organism evidence="2 3">
    <name type="scientific">Protopolystoma xenopodis</name>
    <dbReference type="NCBI Taxonomy" id="117903"/>
    <lineage>
        <taxon>Eukaryota</taxon>
        <taxon>Metazoa</taxon>
        <taxon>Spiralia</taxon>
        <taxon>Lophotrochozoa</taxon>
        <taxon>Platyhelminthes</taxon>
        <taxon>Monogenea</taxon>
        <taxon>Polyopisthocotylea</taxon>
        <taxon>Polystomatidea</taxon>
        <taxon>Polystomatidae</taxon>
        <taxon>Protopolystoma</taxon>
    </lineage>
</organism>
<dbReference type="EMBL" id="CAAALY010022412">
    <property type="protein sequence ID" value="VEL14809.1"/>
    <property type="molecule type" value="Genomic_DNA"/>
</dbReference>
<dbReference type="OrthoDB" id="5593012at2759"/>
<keyword evidence="3" id="KW-1185">Reference proteome</keyword>
<dbReference type="GO" id="GO:0007018">
    <property type="term" value="P:microtubule-based movement"/>
    <property type="evidence" value="ECO:0007669"/>
    <property type="project" value="InterPro"/>
</dbReference>
<feature type="domain" description="Dynein heavy chain 3 AAA+ lid" evidence="1">
    <location>
        <begin position="8"/>
        <end position="55"/>
    </location>
</feature>
<dbReference type="Pfam" id="PF17857">
    <property type="entry name" value="AAA_lid_1"/>
    <property type="match status" value="1"/>
</dbReference>
<evidence type="ECO:0000313" key="2">
    <source>
        <dbReference type="EMBL" id="VEL14809.1"/>
    </source>
</evidence>
<reference evidence="2" key="1">
    <citation type="submission" date="2018-11" db="EMBL/GenBank/DDBJ databases">
        <authorList>
            <consortium name="Pathogen Informatics"/>
        </authorList>
    </citation>
    <scope>NUCLEOTIDE SEQUENCE</scope>
</reference>
<dbReference type="GO" id="GO:0045505">
    <property type="term" value="F:dynein intermediate chain binding"/>
    <property type="evidence" value="ECO:0007669"/>
    <property type="project" value="InterPro"/>
</dbReference>
<dbReference type="GO" id="GO:0030286">
    <property type="term" value="C:dynein complex"/>
    <property type="evidence" value="ECO:0007669"/>
    <property type="project" value="InterPro"/>
</dbReference>
<sequence length="59" mass="7083">MLQADSASIREKRSLNHLFFHEAQRVFHDRLIDNDDKHFFNEILADISNRYFGEVSLFQ</sequence>